<accession>A0AAQ4NZK1</accession>
<keyword evidence="3" id="KW-0747">Spliceosome</keyword>
<dbReference type="AlphaFoldDB" id="A0AAQ4NZK1"/>
<keyword evidence="3" id="KW-0507">mRNA processing</keyword>
<comment type="similarity">
    <text evidence="7">Belongs to the U2 small nuclear ribonucleoprotein A family.</text>
</comment>
<comment type="subunit">
    <text evidence="9">Identified in the spliceosome B complex. Identified in the spliceosome C complex. Found in a pre-mRNA splicing complex with SFRS4, SFRS5, SNRNP70, SNRPA1, SRRM1 and SRRM2. Found in a pre-mRNA exonic splicing enhancer (ESE) complex with SNRNP70, SNRPA1, SRRM1 and TRA2B. Contributes to the binding of stem loop IV of U2 snRNA with SNRPB2.</text>
</comment>
<evidence type="ECO:0000256" key="4">
    <source>
        <dbReference type="ARBA" id="ARBA00022737"/>
    </source>
</evidence>
<keyword evidence="6" id="KW-0539">Nucleus</keyword>
<feature type="compositionally biased region" description="Acidic residues" evidence="10">
    <location>
        <begin position="224"/>
        <end position="233"/>
    </location>
</feature>
<feature type="region of interest" description="Disordered" evidence="10">
    <location>
        <begin position="213"/>
        <end position="266"/>
    </location>
</feature>
<comment type="function">
    <text evidence="8">Involved in pre-mRNA splicing as component of the spliceosome. Associated with sn-RNP U2, where it contributes to the binding of stem loop IV of U2 snRNA.</text>
</comment>
<evidence type="ECO:0000256" key="2">
    <source>
        <dbReference type="ARBA" id="ARBA00022614"/>
    </source>
</evidence>
<reference evidence="12 13" key="1">
    <citation type="journal article" date="2021" name="G3 (Bethesda)">
        <title>Improved contiguity of the threespine stickleback genome using long-read sequencing.</title>
        <authorList>
            <person name="Nath S."/>
            <person name="Shaw D.E."/>
            <person name="White M.A."/>
        </authorList>
    </citation>
    <scope>NUCLEOTIDE SEQUENCE [LARGE SCALE GENOMIC DNA]</scope>
    <source>
        <strain evidence="12 13">Lake Benthic</strain>
    </source>
</reference>
<dbReference type="FunFam" id="3.80.10.10:FF:000026">
    <property type="entry name" value="U2 small nuclear ribonucleoprotein A"/>
    <property type="match status" value="1"/>
</dbReference>
<dbReference type="PANTHER" id="PTHR10552">
    <property type="entry name" value="U2 SMALL NUCLEAR RIBONUCLEOPROTEIN A"/>
    <property type="match status" value="1"/>
</dbReference>
<dbReference type="SMART" id="SM00446">
    <property type="entry name" value="LRRcap"/>
    <property type="match status" value="1"/>
</dbReference>
<dbReference type="GO" id="GO:0005686">
    <property type="term" value="C:U2 snRNP"/>
    <property type="evidence" value="ECO:0007669"/>
    <property type="project" value="TreeGrafter"/>
</dbReference>
<reference evidence="12" key="3">
    <citation type="submission" date="2025-09" db="UniProtKB">
        <authorList>
            <consortium name="Ensembl"/>
        </authorList>
    </citation>
    <scope>IDENTIFICATION</scope>
</reference>
<evidence type="ECO:0000313" key="12">
    <source>
        <dbReference type="Ensembl" id="ENSGACP00000031867.1"/>
    </source>
</evidence>
<dbReference type="InterPro" id="IPR032675">
    <property type="entry name" value="LRR_dom_sf"/>
</dbReference>
<keyword evidence="4" id="KW-0677">Repeat</keyword>
<keyword evidence="5" id="KW-0508">mRNA splicing</keyword>
<evidence type="ECO:0000259" key="11">
    <source>
        <dbReference type="SMART" id="SM00446"/>
    </source>
</evidence>
<evidence type="ECO:0000256" key="6">
    <source>
        <dbReference type="ARBA" id="ARBA00023242"/>
    </source>
</evidence>
<evidence type="ECO:0000256" key="3">
    <source>
        <dbReference type="ARBA" id="ARBA00022728"/>
    </source>
</evidence>
<evidence type="ECO:0000256" key="10">
    <source>
        <dbReference type="SAM" id="MobiDB-lite"/>
    </source>
</evidence>
<evidence type="ECO:0000313" key="13">
    <source>
        <dbReference type="Proteomes" id="UP000007635"/>
    </source>
</evidence>
<evidence type="ECO:0000256" key="1">
    <source>
        <dbReference type="ARBA" id="ARBA00004123"/>
    </source>
</evidence>
<dbReference type="PROSITE" id="PS51450">
    <property type="entry name" value="LRR"/>
    <property type="match status" value="1"/>
</dbReference>
<dbReference type="GO" id="GO:0005681">
    <property type="term" value="C:spliceosomal complex"/>
    <property type="evidence" value="ECO:0007669"/>
    <property type="project" value="UniProtKB-KW"/>
</dbReference>
<protein>
    <submittedName>
        <fullName evidence="12">Small nuclear ribonucleoprotein polypeptide A'</fullName>
    </submittedName>
</protein>
<comment type="subcellular location">
    <subcellularLocation>
        <location evidence="1">Nucleus</location>
    </subcellularLocation>
</comment>
<dbReference type="Pfam" id="PF14580">
    <property type="entry name" value="LRR_9"/>
    <property type="match status" value="1"/>
</dbReference>
<proteinExistence type="inferred from homology"/>
<dbReference type="InterPro" id="IPR001611">
    <property type="entry name" value="Leu-rich_rpt"/>
</dbReference>
<keyword evidence="2" id="KW-0433">Leucine-rich repeat</keyword>
<dbReference type="Ensembl" id="ENSGACT00000038243.1">
    <property type="protein sequence ID" value="ENSGACP00000031867.1"/>
    <property type="gene ID" value="ENSGACG00000014092.2"/>
</dbReference>
<sequence>MVKLSAELIEQAAQYTNPVRDRELDLRAYKIPVLENLGATLDQFDAIDFSDNEIRKLDVNAACCKVSEYNLEHSLSALTELVLTNNNIQELGDLDPLATVKTLTLLSLLRNPVTNKKHYRLYVINKMPQIRVLDFQKVKLKERQEAEKMFKGKRGAQLAKDIAKRTKTFTPGAAAQLEKKRTGPSQADVEAIKIAIANASSLAEVERLKGMLQAGQIPGRDQRPEEEEEEEDGNTAHMAGASGEEMNEDDQEADEDMEPEPHINGS</sequence>
<dbReference type="SUPFAM" id="SSF52058">
    <property type="entry name" value="L domain-like"/>
    <property type="match status" value="1"/>
</dbReference>
<dbReference type="InterPro" id="IPR003603">
    <property type="entry name" value="U2A'_phosphoprotein32A_C"/>
</dbReference>
<dbReference type="GeneTree" id="ENSGT00940000153289"/>
<evidence type="ECO:0000256" key="7">
    <source>
        <dbReference type="ARBA" id="ARBA00024196"/>
    </source>
</evidence>
<dbReference type="GO" id="GO:0030620">
    <property type="term" value="F:U2 snRNA binding"/>
    <property type="evidence" value="ECO:0007669"/>
    <property type="project" value="InterPro"/>
</dbReference>
<dbReference type="Gene3D" id="3.80.10.10">
    <property type="entry name" value="Ribonuclease Inhibitor"/>
    <property type="match status" value="1"/>
</dbReference>
<dbReference type="PANTHER" id="PTHR10552:SF6">
    <property type="entry name" value="U2 SMALL NUCLEAR RIBONUCLEOPROTEIN A"/>
    <property type="match status" value="1"/>
</dbReference>
<name>A0AAQ4NZK1_GASAC</name>
<feature type="domain" description="U2A'/phosphoprotein 32 family A C-terminal" evidence="11">
    <location>
        <begin position="116"/>
        <end position="134"/>
    </location>
</feature>
<evidence type="ECO:0000256" key="8">
    <source>
        <dbReference type="ARBA" id="ARBA00056565"/>
    </source>
</evidence>
<evidence type="ECO:0000256" key="9">
    <source>
        <dbReference type="ARBA" id="ARBA00062740"/>
    </source>
</evidence>
<keyword evidence="13" id="KW-1185">Reference proteome</keyword>
<reference evidence="12" key="2">
    <citation type="submission" date="2025-08" db="UniProtKB">
        <authorList>
            <consortium name="Ensembl"/>
        </authorList>
    </citation>
    <scope>IDENTIFICATION</scope>
</reference>
<organism evidence="12 13">
    <name type="scientific">Gasterosteus aculeatus aculeatus</name>
    <name type="common">three-spined stickleback</name>
    <dbReference type="NCBI Taxonomy" id="481459"/>
    <lineage>
        <taxon>Eukaryota</taxon>
        <taxon>Metazoa</taxon>
        <taxon>Chordata</taxon>
        <taxon>Craniata</taxon>
        <taxon>Vertebrata</taxon>
        <taxon>Euteleostomi</taxon>
        <taxon>Actinopterygii</taxon>
        <taxon>Neopterygii</taxon>
        <taxon>Teleostei</taxon>
        <taxon>Neoteleostei</taxon>
        <taxon>Acanthomorphata</taxon>
        <taxon>Eupercaria</taxon>
        <taxon>Perciformes</taxon>
        <taxon>Cottioidei</taxon>
        <taxon>Gasterosteales</taxon>
        <taxon>Gasterosteidae</taxon>
        <taxon>Gasterosteus</taxon>
    </lineage>
</organism>
<dbReference type="InterPro" id="IPR044640">
    <property type="entry name" value="RU2A"/>
</dbReference>
<feature type="compositionally biased region" description="Acidic residues" evidence="10">
    <location>
        <begin position="245"/>
        <end position="258"/>
    </location>
</feature>
<dbReference type="Proteomes" id="UP000007635">
    <property type="component" value="Chromosome II"/>
</dbReference>
<evidence type="ECO:0000256" key="5">
    <source>
        <dbReference type="ARBA" id="ARBA00023187"/>
    </source>
</evidence>
<dbReference type="GO" id="GO:0000398">
    <property type="term" value="P:mRNA splicing, via spliceosome"/>
    <property type="evidence" value="ECO:0007669"/>
    <property type="project" value="InterPro"/>
</dbReference>